<dbReference type="PANTHER" id="PTHR21716:SF62">
    <property type="entry name" value="TRANSPORT PROTEIN YDBI-RELATED"/>
    <property type="match status" value="1"/>
</dbReference>
<dbReference type="InterPro" id="IPR002549">
    <property type="entry name" value="AI-2E-like"/>
</dbReference>
<evidence type="ECO:0000256" key="4">
    <source>
        <dbReference type="ARBA" id="ARBA00022989"/>
    </source>
</evidence>
<feature type="compositionally biased region" description="Acidic residues" evidence="6">
    <location>
        <begin position="402"/>
        <end position="411"/>
    </location>
</feature>
<dbReference type="Proteomes" id="UP000597444">
    <property type="component" value="Unassembled WGS sequence"/>
</dbReference>
<feature type="transmembrane region" description="Helical" evidence="7">
    <location>
        <begin position="151"/>
        <end position="177"/>
    </location>
</feature>
<comment type="caution">
    <text evidence="8">The sequence shown here is derived from an EMBL/GenBank/DDBJ whole genome shotgun (WGS) entry which is preliminary data.</text>
</comment>
<reference evidence="8" key="1">
    <citation type="submission" date="2020-10" db="EMBL/GenBank/DDBJ databases">
        <title>Taxonomic study of unclassified bacteria belonging to the class Ktedonobacteria.</title>
        <authorList>
            <person name="Yabe S."/>
            <person name="Wang C.M."/>
            <person name="Zheng Y."/>
            <person name="Sakai Y."/>
            <person name="Cavaletti L."/>
            <person name="Monciardini P."/>
            <person name="Donadio S."/>
        </authorList>
    </citation>
    <scope>NUCLEOTIDE SEQUENCE</scope>
    <source>
        <strain evidence="8">ID150040</strain>
    </source>
</reference>
<dbReference type="AlphaFoldDB" id="A0A8J3IKF4"/>
<evidence type="ECO:0000256" key="5">
    <source>
        <dbReference type="ARBA" id="ARBA00023136"/>
    </source>
</evidence>
<evidence type="ECO:0000256" key="1">
    <source>
        <dbReference type="ARBA" id="ARBA00004141"/>
    </source>
</evidence>
<accession>A0A8J3IKF4</accession>
<feature type="transmembrane region" description="Helical" evidence="7">
    <location>
        <begin position="256"/>
        <end position="273"/>
    </location>
</feature>
<keyword evidence="5 7" id="KW-0472">Membrane</keyword>
<feature type="compositionally biased region" description="Basic and acidic residues" evidence="6">
    <location>
        <begin position="430"/>
        <end position="440"/>
    </location>
</feature>
<feature type="region of interest" description="Disordered" evidence="6">
    <location>
        <begin position="377"/>
        <end position="440"/>
    </location>
</feature>
<keyword evidence="3 7" id="KW-0812">Transmembrane</keyword>
<evidence type="ECO:0000256" key="2">
    <source>
        <dbReference type="ARBA" id="ARBA00009773"/>
    </source>
</evidence>
<feature type="transmembrane region" description="Helical" evidence="7">
    <location>
        <begin position="280"/>
        <end position="302"/>
    </location>
</feature>
<dbReference type="RefSeq" id="WP_220203717.1">
    <property type="nucleotide sequence ID" value="NZ_BNJK01000001.1"/>
</dbReference>
<feature type="transmembrane region" description="Helical" evidence="7">
    <location>
        <begin position="65"/>
        <end position="86"/>
    </location>
</feature>
<sequence length="440" mass="48720">MQRVNWQRTYYILGSIVFLGIIFWATWSILGYFGLAVILLLLSMAVAFLLTPVVDILARWGVPRLIAAALTYAVLFIVLIALGYALSLSLISQVQYFSTHLPSYVQDLPHTYAQINNFLVLHGIPQSNIDNTINQLEREIQNFANTALTNLLGLFFLISGTFINILVVIVISFYLTLDGRRVRNNIINLAPQNWLPHVMIFEDALSRVVGNYIRGQLTLAFIIGILAGIGCWFLGLSHFALIIGVMAFLFETIPMVGPALASIPALAISLLLPDPVPRTIYIAIYFVLIQAIESNVLGPRIVGHAVGLHPVASILALIIFVQIFGPFGALLATPIVAAIWVVAASIYRSAHGETADQILAHKRAPWLQRSPWIRMRHQRTQEDQSKESKPETTAASPHASDEPADDTDAEEATLSGNIKPPLNRRVRAYVSDKDKEQENK</sequence>
<protein>
    <submittedName>
        <fullName evidence="8">AI-2E family transporter</fullName>
    </submittedName>
</protein>
<proteinExistence type="inferred from homology"/>
<evidence type="ECO:0000313" key="8">
    <source>
        <dbReference type="EMBL" id="GHO92907.1"/>
    </source>
</evidence>
<evidence type="ECO:0000313" key="9">
    <source>
        <dbReference type="Proteomes" id="UP000597444"/>
    </source>
</evidence>
<keyword evidence="4 7" id="KW-1133">Transmembrane helix</keyword>
<evidence type="ECO:0000256" key="6">
    <source>
        <dbReference type="SAM" id="MobiDB-lite"/>
    </source>
</evidence>
<feature type="transmembrane region" description="Helical" evidence="7">
    <location>
        <begin position="9"/>
        <end position="27"/>
    </location>
</feature>
<dbReference type="PANTHER" id="PTHR21716">
    <property type="entry name" value="TRANSMEMBRANE PROTEIN"/>
    <property type="match status" value="1"/>
</dbReference>
<gene>
    <name evidence="8" type="ORF">KSF_029550</name>
</gene>
<dbReference type="EMBL" id="BNJK01000001">
    <property type="protein sequence ID" value="GHO92907.1"/>
    <property type="molecule type" value="Genomic_DNA"/>
</dbReference>
<feature type="transmembrane region" description="Helical" evidence="7">
    <location>
        <begin position="314"/>
        <end position="343"/>
    </location>
</feature>
<feature type="compositionally biased region" description="Basic and acidic residues" evidence="6">
    <location>
        <begin position="379"/>
        <end position="390"/>
    </location>
</feature>
<feature type="transmembrane region" description="Helical" evidence="7">
    <location>
        <begin position="217"/>
        <end position="250"/>
    </location>
</feature>
<feature type="transmembrane region" description="Helical" evidence="7">
    <location>
        <begin position="33"/>
        <end position="58"/>
    </location>
</feature>
<dbReference type="GO" id="GO:0055085">
    <property type="term" value="P:transmembrane transport"/>
    <property type="evidence" value="ECO:0007669"/>
    <property type="project" value="TreeGrafter"/>
</dbReference>
<name>A0A8J3IKF4_9CHLR</name>
<organism evidence="8 9">
    <name type="scientific">Reticulibacter mediterranei</name>
    <dbReference type="NCBI Taxonomy" id="2778369"/>
    <lineage>
        <taxon>Bacteria</taxon>
        <taxon>Bacillati</taxon>
        <taxon>Chloroflexota</taxon>
        <taxon>Ktedonobacteria</taxon>
        <taxon>Ktedonobacterales</taxon>
        <taxon>Reticulibacteraceae</taxon>
        <taxon>Reticulibacter</taxon>
    </lineage>
</organism>
<keyword evidence="9" id="KW-1185">Reference proteome</keyword>
<evidence type="ECO:0000256" key="3">
    <source>
        <dbReference type="ARBA" id="ARBA00022692"/>
    </source>
</evidence>
<comment type="similarity">
    <text evidence="2">Belongs to the autoinducer-2 exporter (AI-2E) (TC 2.A.86) family.</text>
</comment>
<evidence type="ECO:0000256" key="7">
    <source>
        <dbReference type="SAM" id="Phobius"/>
    </source>
</evidence>
<dbReference type="GO" id="GO:0016020">
    <property type="term" value="C:membrane"/>
    <property type="evidence" value="ECO:0007669"/>
    <property type="project" value="UniProtKB-SubCell"/>
</dbReference>
<dbReference type="Pfam" id="PF01594">
    <property type="entry name" value="AI-2E_transport"/>
    <property type="match status" value="1"/>
</dbReference>
<comment type="subcellular location">
    <subcellularLocation>
        <location evidence="1">Membrane</location>
        <topology evidence="1">Multi-pass membrane protein</topology>
    </subcellularLocation>
</comment>